<reference evidence="1 2" key="1">
    <citation type="journal article" date="2017" name="Genome Biol. Evol.">
        <title>Phytophthora megakarya and P. palmivora, closely related causal agents of cacao black pod rot, underwent increases in genome sizes and gene numbers by different mechanisms.</title>
        <authorList>
            <person name="Ali S.S."/>
            <person name="Shao J."/>
            <person name="Lary D.J."/>
            <person name="Kronmiller B."/>
            <person name="Shen D."/>
            <person name="Strem M.D."/>
            <person name="Amoako-Attah I."/>
            <person name="Akrofi A.Y."/>
            <person name="Begoude B.A."/>
            <person name="Ten Hoopen G.M."/>
            <person name="Coulibaly K."/>
            <person name="Kebe B.I."/>
            <person name="Melnick R.L."/>
            <person name="Guiltinan M.J."/>
            <person name="Tyler B.M."/>
            <person name="Meinhardt L.W."/>
            <person name="Bailey B.A."/>
        </authorList>
    </citation>
    <scope>NUCLEOTIDE SEQUENCE [LARGE SCALE GENOMIC DNA]</scope>
    <source>
        <strain evidence="2">sbr112.9</strain>
    </source>
</reference>
<keyword evidence="2" id="KW-1185">Reference proteome</keyword>
<organism evidence="1 2">
    <name type="scientific">Phytophthora palmivora</name>
    <dbReference type="NCBI Taxonomy" id="4796"/>
    <lineage>
        <taxon>Eukaryota</taxon>
        <taxon>Sar</taxon>
        <taxon>Stramenopiles</taxon>
        <taxon>Oomycota</taxon>
        <taxon>Peronosporomycetes</taxon>
        <taxon>Peronosporales</taxon>
        <taxon>Peronosporaceae</taxon>
        <taxon>Phytophthora</taxon>
    </lineage>
</organism>
<evidence type="ECO:0000313" key="1">
    <source>
        <dbReference type="EMBL" id="POM57708.1"/>
    </source>
</evidence>
<protein>
    <submittedName>
        <fullName evidence="1">Uncharacterized protein</fullName>
    </submittedName>
</protein>
<name>A0A2P4WWN3_9STRA</name>
<comment type="caution">
    <text evidence="1">The sequence shown here is derived from an EMBL/GenBank/DDBJ whole genome shotgun (WGS) entry which is preliminary data.</text>
</comment>
<accession>A0A2P4WWN3</accession>
<dbReference type="Proteomes" id="UP000237271">
    <property type="component" value="Unassembled WGS sequence"/>
</dbReference>
<sequence length="116" mass="13170">MISVVNADLVYRCQNGRMQMLYLVQNTYHVTRNSDLYYLGLTTGTFTPESLANLTFSFFAFSYSFNNLAKARSGGQQLDHYFRRTTQVIITTCLLLSIGMVNCCGKLPNEVQNFVV</sequence>
<dbReference type="EMBL" id="NCKW01020557">
    <property type="protein sequence ID" value="POM57708.1"/>
    <property type="molecule type" value="Genomic_DNA"/>
</dbReference>
<gene>
    <name evidence="1" type="ORF">PHPALM_37747</name>
</gene>
<evidence type="ECO:0000313" key="2">
    <source>
        <dbReference type="Proteomes" id="UP000237271"/>
    </source>
</evidence>
<proteinExistence type="predicted"/>
<dbReference type="AlphaFoldDB" id="A0A2P4WWN3"/>